<comment type="subcellular location">
    <subcellularLocation>
        <location evidence="1">Cell membrane</location>
        <topology evidence="1">Multi-pass membrane protein</topology>
    </subcellularLocation>
</comment>
<comment type="similarity">
    <text evidence="2">Belongs to the bacterial diacylglycerol kinase family.</text>
</comment>
<dbReference type="GO" id="GO:0016301">
    <property type="term" value="F:kinase activity"/>
    <property type="evidence" value="ECO:0007669"/>
    <property type="project" value="UniProtKB-KW"/>
</dbReference>
<keyword evidence="7 17" id="KW-0547">Nucleotide-binding</keyword>
<evidence type="ECO:0000256" key="6">
    <source>
        <dbReference type="ARBA" id="ARBA00022692"/>
    </source>
</evidence>
<dbReference type="Proteomes" id="UP000031121">
    <property type="component" value="Chromosome"/>
</dbReference>
<evidence type="ECO:0000256" key="14">
    <source>
        <dbReference type="ARBA" id="ARBA00023264"/>
    </source>
</evidence>
<dbReference type="InterPro" id="IPR000829">
    <property type="entry name" value="DAGK"/>
</dbReference>
<proteinExistence type="inferred from homology"/>
<dbReference type="InterPro" id="IPR033717">
    <property type="entry name" value="UDPK"/>
</dbReference>
<evidence type="ECO:0000256" key="13">
    <source>
        <dbReference type="ARBA" id="ARBA00023209"/>
    </source>
</evidence>
<feature type="binding site" evidence="17">
    <location>
        <position position="87"/>
    </location>
    <ligand>
        <name>ATP</name>
        <dbReference type="ChEBI" id="CHEBI:30616"/>
    </ligand>
</feature>
<evidence type="ECO:0000256" key="16">
    <source>
        <dbReference type="PIRSR" id="PIRSR600829-2"/>
    </source>
</evidence>
<feature type="binding site" evidence="18">
    <location>
        <position position="87"/>
    </location>
    <ligand>
        <name>a divalent metal cation</name>
        <dbReference type="ChEBI" id="CHEBI:60240"/>
    </ligand>
</feature>
<feature type="active site" description="Proton acceptor" evidence="15">
    <location>
        <position position="80"/>
    </location>
</feature>
<evidence type="ECO:0000256" key="10">
    <source>
        <dbReference type="ARBA" id="ARBA00022989"/>
    </source>
</evidence>
<evidence type="ECO:0000256" key="11">
    <source>
        <dbReference type="ARBA" id="ARBA00023098"/>
    </source>
</evidence>
<evidence type="ECO:0000256" key="15">
    <source>
        <dbReference type="PIRSR" id="PIRSR600829-1"/>
    </source>
</evidence>
<organism evidence="20 21">
    <name type="scientific">Berryella intestinalis</name>
    <dbReference type="NCBI Taxonomy" id="1531429"/>
    <lineage>
        <taxon>Bacteria</taxon>
        <taxon>Bacillati</taxon>
        <taxon>Actinomycetota</taxon>
        <taxon>Coriobacteriia</taxon>
        <taxon>Eggerthellales</taxon>
        <taxon>Eggerthellaceae</taxon>
        <taxon>Berryella</taxon>
    </lineage>
</organism>
<keyword evidence="9 17" id="KW-0067">ATP-binding</keyword>
<feature type="transmembrane region" description="Helical" evidence="19">
    <location>
        <begin position="107"/>
        <end position="132"/>
    </location>
</feature>
<evidence type="ECO:0000313" key="21">
    <source>
        <dbReference type="Proteomes" id="UP000031121"/>
    </source>
</evidence>
<dbReference type="OrthoDB" id="9796011at2"/>
<dbReference type="EMBL" id="CP009302">
    <property type="protein sequence ID" value="AJC11954.1"/>
    <property type="molecule type" value="Genomic_DNA"/>
</dbReference>
<dbReference type="GO" id="GO:0005524">
    <property type="term" value="F:ATP binding"/>
    <property type="evidence" value="ECO:0007669"/>
    <property type="project" value="UniProtKB-KW"/>
</dbReference>
<dbReference type="AlphaFoldDB" id="A0A0A8B3L4"/>
<evidence type="ECO:0000256" key="7">
    <source>
        <dbReference type="ARBA" id="ARBA00022741"/>
    </source>
</evidence>
<evidence type="ECO:0000256" key="8">
    <source>
        <dbReference type="ARBA" id="ARBA00022777"/>
    </source>
</evidence>
<keyword evidence="5" id="KW-0808">Transferase</keyword>
<dbReference type="GO" id="GO:0046872">
    <property type="term" value="F:metal ion binding"/>
    <property type="evidence" value="ECO:0007669"/>
    <property type="project" value="UniProtKB-KW"/>
</dbReference>
<evidence type="ECO:0000256" key="9">
    <source>
        <dbReference type="ARBA" id="ARBA00022840"/>
    </source>
</evidence>
<evidence type="ECO:0000256" key="12">
    <source>
        <dbReference type="ARBA" id="ARBA00023136"/>
    </source>
</evidence>
<evidence type="ECO:0000313" key="20">
    <source>
        <dbReference type="EMBL" id="AJC11954.1"/>
    </source>
</evidence>
<evidence type="ECO:0000256" key="3">
    <source>
        <dbReference type="ARBA" id="ARBA00022475"/>
    </source>
</evidence>
<evidence type="ECO:0000256" key="18">
    <source>
        <dbReference type="PIRSR" id="PIRSR600829-4"/>
    </source>
</evidence>
<dbReference type="InterPro" id="IPR036945">
    <property type="entry name" value="DAGK_sf"/>
</dbReference>
<evidence type="ECO:0000256" key="19">
    <source>
        <dbReference type="SAM" id="Phobius"/>
    </source>
</evidence>
<evidence type="ECO:0000256" key="2">
    <source>
        <dbReference type="ARBA" id="ARBA00005967"/>
    </source>
</evidence>
<dbReference type="STRING" id="1531429.JI75_04000"/>
<keyword evidence="11" id="KW-0443">Lipid metabolism</keyword>
<evidence type="ECO:0008006" key="22">
    <source>
        <dbReference type="Google" id="ProtNLM"/>
    </source>
</evidence>
<keyword evidence="13" id="KW-0594">Phospholipid biosynthesis</keyword>
<protein>
    <recommendedName>
        <fullName evidence="22">Diacylglycerol kinase</fullName>
    </recommendedName>
</protein>
<keyword evidence="6 19" id="KW-0812">Transmembrane</keyword>
<keyword evidence="3" id="KW-1003">Cell membrane</keyword>
<reference evidence="21" key="1">
    <citation type="submission" date="2014-08" db="EMBL/GenBank/DDBJ databases">
        <title>Coriobacteriaceae sp. complete genome.</title>
        <authorList>
            <person name="Looft T."/>
            <person name="Bayles D.O."/>
            <person name="Stanton T.B."/>
        </authorList>
    </citation>
    <scope>NUCLEOTIDE SEQUENCE [LARGE SCALE GENOMIC DNA]</scope>
    <source>
        <strain evidence="21">68-1-3</strain>
    </source>
</reference>
<evidence type="ECO:0000256" key="5">
    <source>
        <dbReference type="ARBA" id="ARBA00022679"/>
    </source>
</evidence>
<evidence type="ECO:0000256" key="17">
    <source>
        <dbReference type="PIRSR" id="PIRSR600829-3"/>
    </source>
</evidence>
<accession>A0A0A8B3L4</accession>
<keyword evidence="12 19" id="KW-0472">Membrane</keyword>
<keyword evidence="4" id="KW-0444">Lipid biosynthesis</keyword>
<dbReference type="PANTHER" id="PTHR34299">
    <property type="entry name" value="DIACYLGLYCEROL KINASE"/>
    <property type="match status" value="1"/>
</dbReference>
<dbReference type="HOGENOM" id="CLU_112343_2_0_11"/>
<dbReference type="Gene3D" id="1.10.287.3610">
    <property type="match status" value="1"/>
</dbReference>
<dbReference type="GO" id="GO:0008654">
    <property type="term" value="P:phospholipid biosynthetic process"/>
    <property type="evidence" value="ECO:0007669"/>
    <property type="project" value="UniProtKB-KW"/>
</dbReference>
<dbReference type="PANTHER" id="PTHR34299:SF1">
    <property type="entry name" value="DIACYLGLYCEROL KINASE"/>
    <property type="match status" value="1"/>
</dbReference>
<keyword evidence="18" id="KW-0479">Metal-binding</keyword>
<keyword evidence="18" id="KW-0460">Magnesium</keyword>
<gene>
    <name evidence="20" type="ORF">JI75_04000</name>
</gene>
<evidence type="ECO:0000256" key="1">
    <source>
        <dbReference type="ARBA" id="ARBA00004651"/>
    </source>
</evidence>
<sequence length="137" mass="14022">MTGRFRRRGAAGPNRPARFTLADAFRCAAKGVSYAFSTQRNMRIHAAAAVAVVALAAILRVGAVEWALLALCIGSVVAAECANTAVESLTDLVSPDYSELAGRAKDCAAGAVLASAAASAVVGLIVFVPRILGMLGF</sequence>
<dbReference type="GO" id="GO:0005886">
    <property type="term" value="C:plasma membrane"/>
    <property type="evidence" value="ECO:0007669"/>
    <property type="project" value="UniProtKB-SubCell"/>
</dbReference>
<name>A0A0A8B3L4_9ACTN</name>
<keyword evidence="14" id="KW-1208">Phospholipid metabolism</keyword>
<feature type="binding site" evidence="17">
    <location>
        <begin position="105"/>
        <end position="106"/>
    </location>
    <ligand>
        <name>ATP</name>
        <dbReference type="ChEBI" id="CHEBI:30616"/>
    </ligand>
</feature>
<keyword evidence="10 19" id="KW-1133">Transmembrane helix</keyword>
<dbReference type="KEGG" id="cbac:JI75_04000"/>
<reference evidence="20 21" key="2">
    <citation type="journal article" date="2015" name="Genome Announc.">
        <title>Complete Genome Sequence of Coriobacteriaceae Strain 68-1-3, a Novel Mucus-Degrading Isolate from the Swine Intestinal Tract.</title>
        <authorList>
            <person name="Looft T."/>
            <person name="Bayles D.O."/>
            <person name="Alt D.P."/>
            <person name="Stanton T.B."/>
        </authorList>
    </citation>
    <scope>NUCLEOTIDE SEQUENCE [LARGE SCALE GENOMIC DNA]</scope>
    <source>
        <strain evidence="20 21">68-1-3</strain>
    </source>
</reference>
<feature type="transmembrane region" description="Helical" evidence="19">
    <location>
        <begin position="44"/>
        <end position="61"/>
    </location>
</feature>
<dbReference type="RefSeq" id="WP_039688910.1">
    <property type="nucleotide sequence ID" value="NZ_CP009302.1"/>
</dbReference>
<keyword evidence="21" id="KW-1185">Reference proteome</keyword>
<keyword evidence="8" id="KW-0418">Kinase</keyword>
<feature type="binding site" evidence="16">
    <location>
        <position position="80"/>
    </location>
    <ligand>
        <name>substrate</name>
    </ligand>
</feature>
<dbReference type="Pfam" id="PF01219">
    <property type="entry name" value="DAGK_prokar"/>
    <property type="match status" value="1"/>
</dbReference>
<comment type="cofactor">
    <cofactor evidence="18">
        <name>Mg(2+)</name>
        <dbReference type="ChEBI" id="CHEBI:18420"/>
    </cofactor>
    <text evidence="18">Mn(2+), Zn(2+), Cd(2+) and Co(2+) support activity to lesser extents.</text>
</comment>
<dbReference type="CDD" id="cd14265">
    <property type="entry name" value="UDPK_IM_like"/>
    <property type="match status" value="1"/>
</dbReference>
<evidence type="ECO:0000256" key="4">
    <source>
        <dbReference type="ARBA" id="ARBA00022516"/>
    </source>
</evidence>